<evidence type="ECO:0000256" key="5">
    <source>
        <dbReference type="RuleBase" id="RU362076"/>
    </source>
</evidence>
<keyword evidence="3 5" id="KW-1005">Bacterial flagellum biogenesis</keyword>
<dbReference type="PATRIC" id="fig|1172194.4.peg.2810"/>
<dbReference type="Gene3D" id="2.30.30.910">
    <property type="match status" value="1"/>
</dbReference>
<dbReference type="Gene3D" id="2.60.40.4070">
    <property type="match status" value="1"/>
</dbReference>
<dbReference type="InterPro" id="IPR025963">
    <property type="entry name" value="FLgD_Tudor"/>
</dbReference>
<feature type="domain" description="FlgD Tudor-like" evidence="7">
    <location>
        <begin position="88"/>
        <end position="220"/>
    </location>
</feature>
<gene>
    <name evidence="8" type="ORF">WQQ_29020</name>
</gene>
<evidence type="ECO:0000256" key="1">
    <source>
        <dbReference type="ARBA" id="ARBA00010577"/>
    </source>
</evidence>
<dbReference type="EMBL" id="AKGD01000002">
    <property type="protein sequence ID" value="EIT69320.1"/>
    <property type="molecule type" value="Genomic_DNA"/>
</dbReference>
<evidence type="ECO:0000259" key="6">
    <source>
        <dbReference type="Pfam" id="PF13860"/>
    </source>
</evidence>
<comment type="similarity">
    <text evidence="1 5">Belongs to the FlgD family.</text>
</comment>
<dbReference type="Proteomes" id="UP000003704">
    <property type="component" value="Unassembled WGS sequence"/>
</dbReference>
<organism evidence="8 9">
    <name type="scientific">Hydrocarboniphaga effusa AP103</name>
    <dbReference type="NCBI Taxonomy" id="1172194"/>
    <lineage>
        <taxon>Bacteria</taxon>
        <taxon>Pseudomonadati</taxon>
        <taxon>Pseudomonadota</taxon>
        <taxon>Gammaproteobacteria</taxon>
        <taxon>Nevskiales</taxon>
        <taxon>Nevskiaceae</taxon>
        <taxon>Hydrocarboniphaga</taxon>
    </lineage>
</organism>
<evidence type="ECO:0000256" key="4">
    <source>
        <dbReference type="ARBA" id="ARBA00024746"/>
    </source>
</evidence>
<dbReference type="OrthoDB" id="9785233at2"/>
<name>I8T5U4_9GAMM</name>
<sequence length="224" mass="22938">MSTTPPVGGSNSDYYSSLGLSSTASGKSSSLDQQDFLKLMTVQIQNQDPLKPMENTEFFSQIAQFSTVSGIDKLQTAFSSLATQLSSSQSLQAAALIGREVLVESGVGVLGDNGLSGALDIPSSGRVNLQIRDASGAVVRTIDLGTQAAGQLAFNWNGSDAQGNALPSGLYRISATVSGSGGASVAATTYAVDRVSSVALGRDGLNVELAALGELPFSGVLRIQ</sequence>
<dbReference type="InterPro" id="IPR025965">
    <property type="entry name" value="FlgD/Vpr_Ig-like"/>
</dbReference>
<reference evidence="8 9" key="1">
    <citation type="journal article" date="2012" name="J. Bacteriol.">
        <title>Genome Sequence of n-Alkane-Degrading Hydrocarboniphaga effusa Strain AP103T (ATCC BAA-332T).</title>
        <authorList>
            <person name="Chang H.K."/>
            <person name="Zylstra G.J."/>
            <person name="Chae J.C."/>
        </authorList>
    </citation>
    <scope>NUCLEOTIDE SEQUENCE [LARGE SCALE GENOMIC DNA]</scope>
    <source>
        <strain evidence="8 9">AP103</strain>
    </source>
</reference>
<evidence type="ECO:0000313" key="9">
    <source>
        <dbReference type="Proteomes" id="UP000003704"/>
    </source>
</evidence>
<comment type="function">
    <text evidence="4 5">Required for flagellar hook formation. May act as a scaffolding protein.</text>
</comment>
<comment type="caution">
    <text evidence="8">The sequence shown here is derived from an EMBL/GenBank/DDBJ whole genome shotgun (WGS) entry which is preliminary data.</text>
</comment>
<dbReference type="STRING" id="1172194.WQQ_29020"/>
<keyword evidence="9" id="KW-1185">Reference proteome</keyword>
<feature type="domain" description="FlgD/Vpr Ig-like" evidence="6">
    <location>
        <begin position="123"/>
        <end position="178"/>
    </location>
</feature>
<evidence type="ECO:0000256" key="3">
    <source>
        <dbReference type="ARBA" id="ARBA00022795"/>
    </source>
</evidence>
<evidence type="ECO:0000313" key="8">
    <source>
        <dbReference type="EMBL" id="EIT69320.1"/>
    </source>
</evidence>
<proteinExistence type="inferred from homology"/>
<evidence type="ECO:0000256" key="2">
    <source>
        <dbReference type="ARBA" id="ARBA00016013"/>
    </source>
</evidence>
<dbReference type="RefSeq" id="WP_007185843.1">
    <property type="nucleotide sequence ID" value="NZ_AKGD01000002.1"/>
</dbReference>
<dbReference type="Pfam" id="PF13860">
    <property type="entry name" value="FlgD_ig"/>
    <property type="match status" value="1"/>
</dbReference>
<evidence type="ECO:0000259" key="7">
    <source>
        <dbReference type="Pfam" id="PF13861"/>
    </source>
</evidence>
<dbReference type="GO" id="GO:0044781">
    <property type="term" value="P:bacterial-type flagellum organization"/>
    <property type="evidence" value="ECO:0007669"/>
    <property type="project" value="UniProtKB-UniRule"/>
</dbReference>
<dbReference type="AlphaFoldDB" id="I8T5U4"/>
<protein>
    <recommendedName>
        <fullName evidence="2 5">Basal-body rod modification protein FlgD</fullName>
    </recommendedName>
</protein>
<dbReference type="Pfam" id="PF03963">
    <property type="entry name" value="FlgD"/>
    <property type="match status" value="1"/>
</dbReference>
<accession>I8T5U4</accession>
<dbReference type="InterPro" id="IPR005648">
    <property type="entry name" value="FlgD"/>
</dbReference>
<dbReference type="Pfam" id="PF13861">
    <property type="entry name" value="FLgD_tudor"/>
    <property type="match status" value="1"/>
</dbReference>